<dbReference type="Pfam" id="PF02368">
    <property type="entry name" value="Big_2"/>
    <property type="match status" value="1"/>
</dbReference>
<dbReference type="EMBL" id="ANIK01000047">
    <property type="protein sequence ID" value="EMJ94630.1"/>
    <property type="molecule type" value="Genomic_DNA"/>
</dbReference>
<dbReference type="AlphaFoldDB" id="M6D7U8"/>
<dbReference type="Proteomes" id="UP000011988">
    <property type="component" value="Unassembled WGS sequence"/>
</dbReference>
<feature type="region of interest" description="Disordered" evidence="1">
    <location>
        <begin position="1"/>
        <end position="25"/>
    </location>
</feature>
<name>M6D7U8_9LEPT</name>
<feature type="domain" description="BIG2" evidence="2">
    <location>
        <begin position="10"/>
        <end position="58"/>
    </location>
</feature>
<evidence type="ECO:0000259" key="2">
    <source>
        <dbReference type="Pfam" id="PF02368"/>
    </source>
</evidence>
<dbReference type="PATRIC" id="fig|1218565.3.peg.2384"/>
<sequence length="892" mass="96629">MDGIKKDLTSSVTWSSSNPSQATVSNASGTKGLVTGILAGTSKIVATYGSVSGNTNLTINKSETIPPKIAWVWSLSPTTIHIIYSKFVNNKEALTLSNYKVVDTSSLSGNCSDNTNFDDNSQTGDFSLSSISENQNLFTITLSHSQIADKAYTLVVNKTGIHDRLFTSNTLSCPNNANFRGKEQLKLTGAVCNSVNRVIVSFSKPLYDGMDISKSVECSNPSQCESRYKFAGVSSLGKITSAKILDGIVCDGAPADHSKVCLTHTLLQSGGQYTVIAANRSDGDGFDDNSWGAIRDWSDQEDLQSSPKDRTNFIGCGDSPVNFTDGPVATNPFGDDSSFGSLTDYNDRIYLGPNANGNQAIRFNYDGAQPESVFFTFTKDTTDLSKIAKGSFFDDPKNPQISSNSSINVRFDSPPYATIGHTGCVPNSSDITTGCGPDNENGRGVFATGSLGKTPHMFIAGSKSINGFDYLYYSSNTDAGLDFKYIDMATITGGATAGTSSIALFNDRVYVGFAKKNDHSNAPDFGKITFNTSDSTRCKIGNNCDTYDGYRGHRFRIDRMPYFGGGSLDFTPNNANIKPLPRMSLDFTPNNANIKRLPRMSLGLAPVGKTQVEKKVNRLNKLNNSSINWGFYVGVDSLFVFNEKLYAANGGFPNSLHNGSIIRSTSDNPAPCEQTDQCSDWEDIAPRSNPKWHNSPHNNWFSLELVNYSDLVPADKAFSQGAEFNGKMYLTRTICVTPEDNSGLRKKLETVEGCTDGSYTNRRPQLWKCDPALSGNKTACDADDWSVVGDDGNGFTNFGDVSNHSMTMLVASGSYLYVGFDNENGIQIWRTNLQNPGSASNVWEPVGGNGLGDTTNQEIYSGISVKSSDADYVYVSAGKKGRPVKVYRQQNQ</sequence>
<feature type="compositionally biased region" description="Low complexity" evidence="1">
    <location>
        <begin position="10"/>
        <end position="20"/>
    </location>
</feature>
<proteinExistence type="predicted"/>
<accession>M6D7U8</accession>
<comment type="caution">
    <text evidence="3">The sequence shown here is derived from an EMBL/GenBank/DDBJ whole genome shotgun (WGS) entry which is preliminary data.</text>
</comment>
<evidence type="ECO:0000256" key="1">
    <source>
        <dbReference type="SAM" id="MobiDB-lite"/>
    </source>
</evidence>
<dbReference type="Gene3D" id="2.60.40.1080">
    <property type="match status" value="1"/>
</dbReference>
<gene>
    <name evidence="3" type="ORF">LEP1GSC194_0768</name>
</gene>
<organism evidence="3 4">
    <name type="scientific">Leptospira alstonii serovar Sichuan str. 79601</name>
    <dbReference type="NCBI Taxonomy" id="1218565"/>
    <lineage>
        <taxon>Bacteria</taxon>
        <taxon>Pseudomonadati</taxon>
        <taxon>Spirochaetota</taxon>
        <taxon>Spirochaetia</taxon>
        <taxon>Leptospirales</taxon>
        <taxon>Leptospiraceae</taxon>
        <taxon>Leptospira</taxon>
    </lineage>
</organism>
<evidence type="ECO:0000313" key="4">
    <source>
        <dbReference type="Proteomes" id="UP000011988"/>
    </source>
</evidence>
<protein>
    <submittedName>
        <fullName evidence="3">Bacterial Ig-like domain, group 2 protein</fullName>
    </submittedName>
</protein>
<dbReference type="InterPro" id="IPR003343">
    <property type="entry name" value="Big_2"/>
</dbReference>
<evidence type="ECO:0000313" key="3">
    <source>
        <dbReference type="EMBL" id="EMJ94630.1"/>
    </source>
</evidence>
<reference evidence="3 4" key="1">
    <citation type="submission" date="2013-01" db="EMBL/GenBank/DDBJ databases">
        <authorList>
            <person name="Harkins D.M."/>
            <person name="Durkin A.S."/>
            <person name="Brinkac L.M."/>
            <person name="Haft D.H."/>
            <person name="Selengut J.D."/>
            <person name="Sanka R."/>
            <person name="DePew J."/>
            <person name="Purushe J."/>
            <person name="Galloway R.L."/>
            <person name="Vinetz J.M."/>
            <person name="Sutton G.G."/>
            <person name="Nierman W.C."/>
            <person name="Fouts D.E."/>
        </authorList>
    </citation>
    <scope>NUCLEOTIDE SEQUENCE [LARGE SCALE GENOMIC DNA]</scope>
    <source>
        <strain evidence="3 4">79601</strain>
    </source>
</reference>